<dbReference type="EMBL" id="CP092109">
    <property type="protein sequence ID" value="UWZ78477.1"/>
    <property type="molecule type" value="Genomic_DNA"/>
</dbReference>
<dbReference type="PIRSF" id="PIRSF004923">
    <property type="entry name" value="RseC"/>
    <property type="match status" value="1"/>
</dbReference>
<dbReference type="PANTHER" id="PTHR35867">
    <property type="entry name" value="PROTEIN RSEC"/>
    <property type="match status" value="1"/>
</dbReference>
<dbReference type="RefSeq" id="WP_260746830.1">
    <property type="nucleotide sequence ID" value="NZ_CP092109.1"/>
</dbReference>
<keyword evidence="1" id="KW-0472">Membrane</keyword>
<reference evidence="2" key="1">
    <citation type="journal article" date="2022" name="Environ. Microbiol.">
        <title>Geoalkalibacter halelectricus SAP #1 sp. nov. possessing extracellular electron transfer and mineral#reducing capabilities from a haloalkaline environment.</title>
        <authorList>
            <person name="Yadav S."/>
            <person name="Singh R."/>
            <person name="Sundharam S.S."/>
            <person name="Chaudhary S."/>
            <person name="Krishnamurthi S."/>
            <person name="Patil S.A."/>
        </authorList>
    </citation>
    <scope>NUCLEOTIDE SEQUENCE</scope>
    <source>
        <strain evidence="2">SAP-1</strain>
    </source>
</reference>
<dbReference type="Pfam" id="PF04246">
    <property type="entry name" value="RseC_MucC"/>
    <property type="match status" value="1"/>
</dbReference>
<proteinExistence type="predicted"/>
<organism evidence="2 3">
    <name type="scientific">Geoalkalibacter halelectricus</name>
    <dbReference type="NCBI Taxonomy" id="2847045"/>
    <lineage>
        <taxon>Bacteria</taxon>
        <taxon>Pseudomonadati</taxon>
        <taxon>Thermodesulfobacteriota</taxon>
        <taxon>Desulfuromonadia</taxon>
        <taxon>Desulfuromonadales</taxon>
        <taxon>Geoalkalibacteraceae</taxon>
        <taxon>Geoalkalibacter</taxon>
    </lineage>
</organism>
<keyword evidence="1" id="KW-1133">Transmembrane helix</keyword>
<accession>A0ABY5ZH75</accession>
<name>A0ABY5ZH75_9BACT</name>
<feature type="transmembrane region" description="Helical" evidence="1">
    <location>
        <begin position="77"/>
        <end position="97"/>
    </location>
</feature>
<dbReference type="InterPro" id="IPR026268">
    <property type="entry name" value="RseC"/>
</dbReference>
<evidence type="ECO:0000256" key="1">
    <source>
        <dbReference type="SAM" id="Phobius"/>
    </source>
</evidence>
<gene>
    <name evidence="2" type="ORF">L9S41_12390</name>
</gene>
<dbReference type="Proteomes" id="UP001060414">
    <property type="component" value="Chromosome"/>
</dbReference>
<evidence type="ECO:0000313" key="2">
    <source>
        <dbReference type="EMBL" id="UWZ78477.1"/>
    </source>
</evidence>
<keyword evidence="1" id="KW-0812">Transmembrane</keyword>
<keyword evidence="3" id="KW-1185">Reference proteome</keyword>
<dbReference type="PANTHER" id="PTHR35867:SF1">
    <property type="entry name" value="PROTEIN RSEC"/>
    <property type="match status" value="1"/>
</dbReference>
<dbReference type="InterPro" id="IPR007359">
    <property type="entry name" value="SigmaE_reg_RseC_MucC"/>
</dbReference>
<protein>
    <submittedName>
        <fullName evidence="2">SoxR reducing system RseC family protein</fullName>
    </submittedName>
</protein>
<sequence length="166" mass="17844">MLEETGTIVEIKDPRTAVVLCRKSSMCENCAARTNCHTGDDGDGDLRRIEAHNGLGAVVGDTVKIAADTRSFLQGSFLLYILPLIFLLIGAGAGQLLGQRFNAGPDPNLLAALLGILFLTLSFVGIRLGTRHLSADNFMPRITEILVAPADSNKGDQHGNQNHRHQ</sequence>
<feature type="transmembrane region" description="Helical" evidence="1">
    <location>
        <begin position="109"/>
        <end position="129"/>
    </location>
</feature>
<evidence type="ECO:0000313" key="3">
    <source>
        <dbReference type="Proteomes" id="UP001060414"/>
    </source>
</evidence>